<name>A0A834L0N9_ORYME</name>
<gene>
    <name evidence="1" type="ORF">FQA47_016009</name>
</gene>
<accession>A0A834L0N9</accession>
<comment type="caution">
    <text evidence="1">The sequence shown here is derived from an EMBL/GenBank/DDBJ whole genome shotgun (WGS) entry which is preliminary data.</text>
</comment>
<organism evidence="1 2">
    <name type="scientific">Oryzias melastigma</name>
    <name type="common">Marine medaka</name>
    <dbReference type="NCBI Taxonomy" id="30732"/>
    <lineage>
        <taxon>Eukaryota</taxon>
        <taxon>Metazoa</taxon>
        <taxon>Chordata</taxon>
        <taxon>Craniata</taxon>
        <taxon>Vertebrata</taxon>
        <taxon>Euteleostomi</taxon>
        <taxon>Actinopterygii</taxon>
        <taxon>Neopterygii</taxon>
        <taxon>Teleostei</taxon>
        <taxon>Neoteleostei</taxon>
        <taxon>Acanthomorphata</taxon>
        <taxon>Ovalentaria</taxon>
        <taxon>Atherinomorphae</taxon>
        <taxon>Beloniformes</taxon>
        <taxon>Adrianichthyidae</taxon>
        <taxon>Oryziinae</taxon>
        <taxon>Oryzias</taxon>
    </lineage>
</organism>
<reference evidence="1" key="1">
    <citation type="journal article" name="BMC Genomics">
        <title>Long-read sequencing and de novo genome assembly of marine medaka (Oryzias melastigma).</title>
        <authorList>
            <person name="Liang P."/>
            <person name="Saqib H.S.A."/>
            <person name="Ni X."/>
            <person name="Shen Y."/>
        </authorList>
    </citation>
    <scope>NUCLEOTIDE SEQUENCE</scope>
    <source>
        <strain evidence="1">Bigg-433</strain>
    </source>
</reference>
<dbReference type="EMBL" id="WKFB01000067">
    <property type="protein sequence ID" value="KAF6737277.1"/>
    <property type="molecule type" value="Genomic_DNA"/>
</dbReference>
<protein>
    <submittedName>
        <fullName evidence="1">Uncharacterized protein</fullName>
    </submittedName>
</protein>
<evidence type="ECO:0000313" key="1">
    <source>
        <dbReference type="EMBL" id="KAF6737277.1"/>
    </source>
</evidence>
<dbReference type="Proteomes" id="UP000646548">
    <property type="component" value="Unassembled WGS sequence"/>
</dbReference>
<dbReference type="AlphaFoldDB" id="A0A834L0N9"/>
<proteinExistence type="predicted"/>
<evidence type="ECO:0000313" key="2">
    <source>
        <dbReference type="Proteomes" id="UP000646548"/>
    </source>
</evidence>
<sequence>MNSWPLMLILWYEGRRREAPPPSSSLYGTPLCRRPKEKPGGWQGALGIQAEAPSTLYFLWAESKLRFPSFRFGAATMPLLLVGGVADPATVSSPLPRGYCRDVTSSWQQRWALPADLLPVYSVGGRDDSVRSSPLRRSRLSGWPAAAAACFLRAVLLTPVDAWQRGNGLLALRRSFSFLIRGVQLWVKHNFESSGYATAAEVVWESYSKRTQQSGSDGASIRSELHHLLQRRAWRGAICTQRHPGLTSPCPHITHITLPPHHPHLFLIQEQKQTGAAQQSSAEMEEPSVPSLCSWNLRFVPQN</sequence>